<proteinExistence type="predicted"/>
<dbReference type="STRING" id="84724.SAMN04488564_103641"/>
<dbReference type="OrthoDB" id="4228720at2"/>
<dbReference type="Proteomes" id="UP000198583">
    <property type="component" value="Unassembled WGS sequence"/>
</dbReference>
<dbReference type="RefSeq" id="WP_093592579.1">
    <property type="nucleotide sequence ID" value="NZ_FOYL01000003.1"/>
</dbReference>
<sequence>MGALTSDLVRFEVDRHDWAAMRCGCGKSAGHLAAELLAFAGGSDPGSLDEHFLPAGEVLVEPSFPVLEVLLAVLSANPPASQLAEYYGQVLALVGDTAYDPSYYARGRDLVSESRATARQGLWLFYAEVLSGRDVDAAGYAFEILELVEEDESRVEQLRAAAGERLPQHLRTKLGTD</sequence>
<protein>
    <recommendedName>
        <fullName evidence="3">Tetratricopeptide repeat-containing protein</fullName>
    </recommendedName>
</protein>
<reference evidence="2" key="1">
    <citation type="submission" date="2016-10" db="EMBL/GenBank/DDBJ databases">
        <authorList>
            <person name="Varghese N."/>
            <person name="Submissions S."/>
        </authorList>
    </citation>
    <scope>NUCLEOTIDE SEQUENCE [LARGE SCALE GENOMIC DNA]</scope>
    <source>
        <strain evidence="2">DSM 44232</strain>
    </source>
</reference>
<keyword evidence="2" id="KW-1185">Reference proteome</keyword>
<name>A0A1I6E1W1_9PSEU</name>
<accession>A0A1I6E1W1</accession>
<dbReference type="AlphaFoldDB" id="A0A1I6E1W1"/>
<evidence type="ECO:0000313" key="2">
    <source>
        <dbReference type="Proteomes" id="UP000198583"/>
    </source>
</evidence>
<dbReference type="EMBL" id="FOYL01000003">
    <property type="protein sequence ID" value="SFR11730.1"/>
    <property type="molecule type" value="Genomic_DNA"/>
</dbReference>
<organism evidence="1 2">
    <name type="scientific">Lentzea waywayandensis</name>
    <dbReference type="NCBI Taxonomy" id="84724"/>
    <lineage>
        <taxon>Bacteria</taxon>
        <taxon>Bacillati</taxon>
        <taxon>Actinomycetota</taxon>
        <taxon>Actinomycetes</taxon>
        <taxon>Pseudonocardiales</taxon>
        <taxon>Pseudonocardiaceae</taxon>
        <taxon>Lentzea</taxon>
    </lineage>
</organism>
<evidence type="ECO:0008006" key="3">
    <source>
        <dbReference type="Google" id="ProtNLM"/>
    </source>
</evidence>
<gene>
    <name evidence="1" type="ORF">SAMN04488564_103641</name>
</gene>
<evidence type="ECO:0000313" key="1">
    <source>
        <dbReference type="EMBL" id="SFR11730.1"/>
    </source>
</evidence>